<dbReference type="Pfam" id="PF06258">
    <property type="entry name" value="Mito_fiss_Elm1"/>
    <property type="match status" value="1"/>
</dbReference>
<comment type="caution">
    <text evidence="1">The sequence shown here is derived from an EMBL/GenBank/DDBJ whole genome shotgun (WGS) entry which is preliminary data.</text>
</comment>
<dbReference type="EMBL" id="NPEV01000001">
    <property type="protein sequence ID" value="RAI30107.1"/>
    <property type="molecule type" value="Genomic_DNA"/>
</dbReference>
<organism evidence="1 2">
    <name type="scientific">Rhodobium orientis</name>
    <dbReference type="NCBI Taxonomy" id="34017"/>
    <lineage>
        <taxon>Bacteria</taxon>
        <taxon>Pseudomonadati</taxon>
        <taxon>Pseudomonadota</taxon>
        <taxon>Alphaproteobacteria</taxon>
        <taxon>Hyphomicrobiales</taxon>
        <taxon>Rhodobiaceae</taxon>
        <taxon>Rhodobium</taxon>
    </lineage>
</organism>
<name>A0A327JV46_9HYPH</name>
<proteinExistence type="predicted"/>
<gene>
    <name evidence="1" type="ORF">CH339_00820</name>
</gene>
<dbReference type="PANTHER" id="PTHR33986:SF15">
    <property type="entry name" value="MITOCHONDRIAL FISSION PROTEIN ELM1"/>
    <property type="match status" value="1"/>
</dbReference>
<evidence type="ECO:0008006" key="3">
    <source>
        <dbReference type="Google" id="ProtNLM"/>
    </source>
</evidence>
<dbReference type="Proteomes" id="UP000249299">
    <property type="component" value="Unassembled WGS sequence"/>
</dbReference>
<protein>
    <recommendedName>
        <fullName evidence="3">Nucleoside-diphosphate sugar epimerase</fullName>
    </recommendedName>
</protein>
<reference evidence="1 2" key="1">
    <citation type="submission" date="2017-07" db="EMBL/GenBank/DDBJ databases">
        <title>Draft Genome Sequences of Select Purple Nonsulfur Bacteria.</title>
        <authorList>
            <person name="Lasarre B."/>
            <person name="Mckinlay J.B."/>
        </authorList>
    </citation>
    <scope>NUCLEOTIDE SEQUENCE [LARGE SCALE GENOMIC DNA]</scope>
    <source>
        <strain evidence="1 2">DSM 11290</strain>
    </source>
</reference>
<dbReference type="AlphaFoldDB" id="A0A327JV46"/>
<evidence type="ECO:0000313" key="2">
    <source>
        <dbReference type="Proteomes" id="UP000249299"/>
    </source>
</evidence>
<evidence type="ECO:0000313" key="1">
    <source>
        <dbReference type="EMBL" id="RAI30107.1"/>
    </source>
</evidence>
<dbReference type="PANTHER" id="PTHR33986">
    <property type="entry name" value="OS02G0535700 PROTEIN"/>
    <property type="match status" value="1"/>
</dbReference>
<accession>A0A327JV46</accession>
<sequence length="328" mass="35674">MAEMTRAENIRIPETGWVVTSGNAGHQEPAIGVFEAMGIRPKVIRVAPGAPFRFLAPYGPAARHPKIAAPWPDVVLVSGRQSIPYARAIRKRSGGRTFTAVLQNPVAGINGFDLVWVNEHDALCGDNVIRTVTTPNRVNVARLKDGAAALRTHAPVLTDRVLGVVIGGSSRFYQFRAVEAEALGEALAKFAAEHGFSVAVTPSRRTGKTNTNIVRDKLSGVPSWVWDGTGDNPYFGILGIAERLVVTCDSVNMLGEAAYTGKPIHAWRLPGTSDKIGAFHKDLIAHGAIHWFDGTCETWDYAPLDATRYVADEIVSRYMERNGRRPIE</sequence>
<dbReference type="OrthoDB" id="272235at2"/>
<keyword evidence="2" id="KW-1185">Reference proteome</keyword>
<dbReference type="InterPro" id="IPR009367">
    <property type="entry name" value="Elm1-like"/>
</dbReference>